<dbReference type="InterPro" id="IPR036805">
    <property type="entry name" value="Tscrpt_elong_fac_GreA/B_N_sf"/>
</dbReference>
<keyword evidence="5 8" id="KW-0804">Transcription</keyword>
<name>A0A1G2R592_9BACT</name>
<dbReference type="GO" id="GO:0006354">
    <property type="term" value="P:DNA-templated transcription elongation"/>
    <property type="evidence" value="ECO:0007669"/>
    <property type="project" value="TreeGrafter"/>
</dbReference>
<dbReference type="SUPFAM" id="SSF46557">
    <property type="entry name" value="GreA transcript cleavage protein, N-terminal domain"/>
    <property type="match status" value="1"/>
</dbReference>
<evidence type="ECO:0000256" key="2">
    <source>
        <dbReference type="ARBA" id="ARBA00013729"/>
    </source>
</evidence>
<keyword evidence="3 8" id="KW-0805">Transcription regulation</keyword>
<feature type="domain" description="Transcription elongation factor GreA/GreB N-terminal" evidence="11">
    <location>
        <begin position="4"/>
        <end position="73"/>
    </location>
</feature>
<dbReference type="GO" id="GO:0003677">
    <property type="term" value="F:DNA binding"/>
    <property type="evidence" value="ECO:0007669"/>
    <property type="project" value="UniProtKB-UniRule"/>
</dbReference>
<reference evidence="12 13" key="1">
    <citation type="journal article" date="2016" name="Nat. Commun.">
        <title>Thousands of microbial genomes shed light on interconnected biogeochemical processes in an aquifer system.</title>
        <authorList>
            <person name="Anantharaman K."/>
            <person name="Brown C.T."/>
            <person name="Hug L.A."/>
            <person name="Sharon I."/>
            <person name="Castelle C.J."/>
            <person name="Probst A.J."/>
            <person name="Thomas B.C."/>
            <person name="Singh A."/>
            <person name="Wilkins M.J."/>
            <person name="Karaoz U."/>
            <person name="Brodie E.L."/>
            <person name="Williams K.H."/>
            <person name="Hubbard S.S."/>
            <person name="Banfield J.F."/>
        </authorList>
    </citation>
    <scope>NUCLEOTIDE SEQUENCE [LARGE SCALE GENOMIC DNA]</scope>
</reference>
<feature type="domain" description="Transcription elongation factor GreA/GreB C-terminal" evidence="10">
    <location>
        <begin position="79"/>
        <end position="151"/>
    </location>
</feature>
<evidence type="ECO:0000256" key="1">
    <source>
        <dbReference type="ARBA" id="ARBA00008213"/>
    </source>
</evidence>
<evidence type="ECO:0000256" key="7">
    <source>
        <dbReference type="ARBA" id="ARBA00030776"/>
    </source>
</evidence>
<dbReference type="InterPro" id="IPR023459">
    <property type="entry name" value="Tscrpt_elong_fac_GreA/B_fam"/>
</dbReference>
<proteinExistence type="inferred from homology"/>
<dbReference type="Pfam" id="PF03449">
    <property type="entry name" value="GreA_GreB_N"/>
    <property type="match status" value="1"/>
</dbReference>
<dbReference type="GO" id="GO:0070063">
    <property type="term" value="F:RNA polymerase binding"/>
    <property type="evidence" value="ECO:0007669"/>
    <property type="project" value="InterPro"/>
</dbReference>
<evidence type="ECO:0000259" key="10">
    <source>
        <dbReference type="Pfam" id="PF01272"/>
    </source>
</evidence>
<comment type="function">
    <text evidence="6 8 9">Necessary for efficient RNA polymerase transcription elongation past template-encoded arresting sites. The arresting sites in DNA have the property of trapping a certain fraction of elongating RNA polymerases that pass through, resulting in locked ternary complexes. Cleavage of the nascent transcript by cleavage factors such as GreA or GreB allows the resumption of elongation from the new 3'terminus. GreA releases sequences of 2 to 3 nucleotides.</text>
</comment>
<dbReference type="InterPro" id="IPR028624">
    <property type="entry name" value="Tscrpt_elong_fac_GreA/B"/>
</dbReference>
<evidence type="ECO:0000256" key="3">
    <source>
        <dbReference type="ARBA" id="ARBA00023015"/>
    </source>
</evidence>
<dbReference type="NCBIfam" id="TIGR01462">
    <property type="entry name" value="greA"/>
    <property type="match status" value="1"/>
</dbReference>
<dbReference type="InterPro" id="IPR022691">
    <property type="entry name" value="Tscrpt_elong_fac_GreA/B_N"/>
</dbReference>
<dbReference type="PIRSF" id="PIRSF006092">
    <property type="entry name" value="GreA_GreB"/>
    <property type="match status" value="1"/>
</dbReference>
<dbReference type="InterPro" id="IPR036953">
    <property type="entry name" value="GreA/GreB_C_sf"/>
</dbReference>
<keyword evidence="4 8" id="KW-0238">DNA-binding</keyword>
<evidence type="ECO:0000256" key="9">
    <source>
        <dbReference type="RuleBase" id="RU000556"/>
    </source>
</evidence>
<dbReference type="FunFam" id="1.10.287.180:FF:000001">
    <property type="entry name" value="Transcription elongation factor GreA"/>
    <property type="match status" value="1"/>
</dbReference>
<evidence type="ECO:0000256" key="6">
    <source>
        <dbReference type="ARBA" id="ARBA00024916"/>
    </source>
</evidence>
<dbReference type="PROSITE" id="PS00830">
    <property type="entry name" value="GREAB_2"/>
    <property type="match status" value="1"/>
</dbReference>
<dbReference type="AlphaFoldDB" id="A0A1G2R592"/>
<dbReference type="Proteomes" id="UP000178092">
    <property type="component" value="Unassembled WGS sequence"/>
</dbReference>
<keyword evidence="8" id="KW-0175">Coiled coil</keyword>
<dbReference type="NCBIfam" id="NF001263">
    <property type="entry name" value="PRK00226.1-4"/>
    <property type="match status" value="1"/>
</dbReference>
<evidence type="ECO:0000259" key="11">
    <source>
        <dbReference type="Pfam" id="PF03449"/>
    </source>
</evidence>
<dbReference type="Gene3D" id="1.10.287.180">
    <property type="entry name" value="Transcription elongation factor, GreA/GreB, N-terminal domain"/>
    <property type="match status" value="1"/>
</dbReference>
<dbReference type="InterPro" id="IPR001437">
    <property type="entry name" value="Tscrpt_elong_fac_GreA/B_C"/>
</dbReference>
<evidence type="ECO:0000256" key="4">
    <source>
        <dbReference type="ARBA" id="ARBA00023125"/>
    </source>
</evidence>
<evidence type="ECO:0000313" key="13">
    <source>
        <dbReference type="Proteomes" id="UP000178092"/>
    </source>
</evidence>
<gene>
    <name evidence="8" type="primary">greA</name>
    <name evidence="12" type="ORF">A3C04_00370</name>
</gene>
<accession>A0A1G2R592</accession>
<dbReference type="PANTHER" id="PTHR30437">
    <property type="entry name" value="TRANSCRIPTION ELONGATION FACTOR GREA"/>
    <property type="match status" value="1"/>
</dbReference>
<organism evidence="12 13">
    <name type="scientific">Candidatus Wildermuthbacteria bacterium RIFCSPHIGHO2_02_FULL_45_25</name>
    <dbReference type="NCBI Taxonomy" id="1802450"/>
    <lineage>
        <taxon>Bacteria</taxon>
        <taxon>Candidatus Wildermuthiibacteriota</taxon>
    </lineage>
</organism>
<dbReference type="HAMAP" id="MF_00105">
    <property type="entry name" value="GreA_GreB"/>
    <property type="match status" value="1"/>
</dbReference>
<evidence type="ECO:0000256" key="5">
    <source>
        <dbReference type="ARBA" id="ARBA00023163"/>
    </source>
</evidence>
<dbReference type="GO" id="GO:0032784">
    <property type="term" value="P:regulation of DNA-templated transcription elongation"/>
    <property type="evidence" value="ECO:0007669"/>
    <property type="project" value="UniProtKB-UniRule"/>
</dbReference>
<comment type="caution">
    <text evidence="12">The sequence shown here is derived from an EMBL/GenBank/DDBJ whole genome shotgun (WGS) entry which is preliminary data.</text>
</comment>
<dbReference type="Gene3D" id="3.10.50.30">
    <property type="entry name" value="Transcription elongation factor, GreA/GreB, C-terminal domain"/>
    <property type="match status" value="1"/>
</dbReference>
<feature type="coiled-coil region" evidence="8">
    <location>
        <begin position="10"/>
        <end position="74"/>
    </location>
</feature>
<evidence type="ECO:0000313" key="12">
    <source>
        <dbReference type="EMBL" id="OHA67728.1"/>
    </source>
</evidence>
<dbReference type="InterPro" id="IPR006359">
    <property type="entry name" value="Tscrpt_elong_fac_GreA"/>
</dbReference>
<comment type="similarity">
    <text evidence="1 8 9">Belongs to the GreA/GreB family.</text>
</comment>
<dbReference type="SUPFAM" id="SSF54534">
    <property type="entry name" value="FKBP-like"/>
    <property type="match status" value="1"/>
</dbReference>
<evidence type="ECO:0000256" key="8">
    <source>
        <dbReference type="HAMAP-Rule" id="MF_00105"/>
    </source>
</evidence>
<dbReference type="Pfam" id="PF01272">
    <property type="entry name" value="GreA_GreB"/>
    <property type="match status" value="1"/>
</dbReference>
<dbReference type="InterPro" id="IPR018151">
    <property type="entry name" value="TF_GreA/GreB_CS"/>
</dbReference>
<protein>
    <recommendedName>
        <fullName evidence="2 8">Transcription elongation factor GreA</fullName>
    </recommendedName>
    <alternativeName>
        <fullName evidence="7 8">Transcript cleavage factor GreA</fullName>
    </alternativeName>
</protein>
<dbReference type="EMBL" id="MHTV01000005">
    <property type="protein sequence ID" value="OHA67728.1"/>
    <property type="molecule type" value="Genomic_DNA"/>
</dbReference>
<sequence length="151" mass="16611">MSKYVTKEGLEKLKEELEYLKTTKQQEIAERLRRAISYGDLSENFDYADAKEQQAMLQARAAELEDEIRESKVVGDQEKSGKVQIGSAVEVEINGGKMKFYIVTGNEADPLVGKISAESPIGSALLGKEKGETAEANLPAGPTKFKILDIE</sequence>
<dbReference type="PANTHER" id="PTHR30437:SF4">
    <property type="entry name" value="TRANSCRIPTION ELONGATION FACTOR GREA"/>
    <property type="match status" value="1"/>
</dbReference>